<dbReference type="SUPFAM" id="SSF52833">
    <property type="entry name" value="Thioredoxin-like"/>
    <property type="match status" value="1"/>
</dbReference>
<dbReference type="Gene3D" id="3.40.30.10">
    <property type="entry name" value="Glutaredoxin"/>
    <property type="match status" value="1"/>
</dbReference>
<protein>
    <submittedName>
        <fullName evidence="3">ArsC family reductase</fullName>
    </submittedName>
</protein>
<evidence type="ECO:0000313" key="3">
    <source>
        <dbReference type="EMBL" id="MET1488822.1"/>
    </source>
</evidence>
<dbReference type="PANTHER" id="PTHR30041:SF8">
    <property type="entry name" value="PROTEIN YFFB"/>
    <property type="match status" value="1"/>
</dbReference>
<dbReference type="InterPro" id="IPR006660">
    <property type="entry name" value="Arsenate_reductase-like"/>
</dbReference>
<keyword evidence="4" id="KW-1185">Reference proteome</keyword>
<comment type="caution">
    <text evidence="3">The sequence shown here is derived from an EMBL/GenBank/DDBJ whole genome shotgun (WGS) entry which is preliminary data.</text>
</comment>
<dbReference type="InterPro" id="IPR036249">
    <property type="entry name" value="Thioredoxin-like_sf"/>
</dbReference>
<comment type="similarity">
    <text evidence="1 2">Belongs to the ArsC family.</text>
</comment>
<evidence type="ECO:0000256" key="1">
    <source>
        <dbReference type="ARBA" id="ARBA00007198"/>
    </source>
</evidence>
<evidence type="ECO:0000313" key="4">
    <source>
        <dbReference type="Proteomes" id="UP001548590"/>
    </source>
</evidence>
<name>A0ABV2CMU5_9RHOO</name>
<dbReference type="NCBIfam" id="NF008107">
    <property type="entry name" value="PRK10853.1"/>
    <property type="match status" value="1"/>
</dbReference>
<organism evidence="3 4">
    <name type="scientific">Uliginosibacterium paludis</name>
    <dbReference type="NCBI Taxonomy" id="1615952"/>
    <lineage>
        <taxon>Bacteria</taxon>
        <taxon>Pseudomonadati</taxon>
        <taxon>Pseudomonadota</taxon>
        <taxon>Betaproteobacteria</taxon>
        <taxon>Rhodocyclales</taxon>
        <taxon>Zoogloeaceae</taxon>
        <taxon>Uliginosibacterium</taxon>
    </lineage>
</organism>
<reference evidence="3 4" key="1">
    <citation type="submission" date="2024-07" db="EMBL/GenBank/DDBJ databases">
        <title>Uliginosibacterium paludis KCTC:42655.</title>
        <authorList>
            <person name="Kim M.K."/>
        </authorList>
    </citation>
    <scope>NUCLEOTIDE SEQUENCE [LARGE SCALE GENOMIC DNA]</scope>
    <source>
        <strain evidence="3 4">KCTC 42655</strain>
    </source>
</reference>
<dbReference type="RefSeq" id="WP_345927276.1">
    <property type="nucleotide sequence ID" value="NZ_JBDIVF010000003.1"/>
</dbReference>
<dbReference type="NCBIfam" id="TIGR01617">
    <property type="entry name" value="arsC_related"/>
    <property type="match status" value="1"/>
</dbReference>
<dbReference type="CDD" id="cd03035">
    <property type="entry name" value="ArsC_Yffb"/>
    <property type="match status" value="1"/>
</dbReference>
<dbReference type="PROSITE" id="PS51353">
    <property type="entry name" value="ARSC"/>
    <property type="match status" value="1"/>
</dbReference>
<dbReference type="PANTHER" id="PTHR30041">
    <property type="entry name" value="ARSENATE REDUCTASE"/>
    <property type="match status" value="1"/>
</dbReference>
<evidence type="ECO:0000256" key="2">
    <source>
        <dbReference type="PROSITE-ProRule" id="PRU01282"/>
    </source>
</evidence>
<dbReference type="InterPro" id="IPR006504">
    <property type="entry name" value="Tscrpt_reg_Spx/MgsR"/>
</dbReference>
<sequence>MIRIYGIKQCSTMQKAFAWLDANGLAYTFHDYKKQGIDAASLDAWADAIGWEALLNTRGTTWRKLSDAEREGVDRAKALALMQTHTSLIRRPVLVAGKTLLAGFDEQRFAAALKEAQ</sequence>
<dbReference type="Proteomes" id="UP001548590">
    <property type="component" value="Unassembled WGS sequence"/>
</dbReference>
<proteinExistence type="inferred from homology"/>
<dbReference type="EMBL" id="JBEWLZ010000001">
    <property type="protein sequence ID" value="MET1488822.1"/>
    <property type="molecule type" value="Genomic_DNA"/>
</dbReference>
<accession>A0ABV2CMU5</accession>
<dbReference type="Pfam" id="PF03960">
    <property type="entry name" value="ArsC"/>
    <property type="match status" value="1"/>
</dbReference>
<gene>
    <name evidence="3" type="ORF">ABVT11_03200</name>
</gene>